<gene>
    <name evidence="2" type="primary">cyaB</name>
    <name evidence="2" type="ORF">JW592_28775</name>
</gene>
<dbReference type="PANTHER" id="PTHR21028">
    <property type="entry name" value="SI:CH211-156B7.4"/>
    <property type="match status" value="1"/>
</dbReference>
<organism evidence="2 3">
    <name type="scientific">Streptomyces spirodelae</name>
    <dbReference type="NCBI Taxonomy" id="2812904"/>
    <lineage>
        <taxon>Bacteria</taxon>
        <taxon>Bacillati</taxon>
        <taxon>Actinomycetota</taxon>
        <taxon>Actinomycetes</taxon>
        <taxon>Kitasatosporales</taxon>
        <taxon>Streptomycetaceae</taxon>
        <taxon>Streptomyces</taxon>
    </lineage>
</organism>
<dbReference type="InterPro" id="IPR033469">
    <property type="entry name" value="CYTH-like_dom_sf"/>
</dbReference>
<dbReference type="SMART" id="SM01118">
    <property type="entry name" value="CYTH"/>
    <property type="match status" value="1"/>
</dbReference>
<sequence>MIEAELKARVRDPNAVQLRLDEYAVGRTEVYQDTYYDTAKGQLGSRDAELRVRTVHGDTGARSLLTYKEAKVDEASGSKPEHETRVENAEAVHRMLRGLGYQPVIAFEKRCRNYDVQARGRLMLATLVQVPEIDGTFIELETLVQDETDVQAALGDVRAVLESLGIEDADLTRELYTDAVLAHRTSGTRTDE</sequence>
<dbReference type="NCBIfam" id="TIGR00318">
    <property type="entry name" value="cyaB"/>
    <property type="match status" value="1"/>
</dbReference>
<protein>
    <submittedName>
        <fullName evidence="2">Class IV adenylate cyclase</fullName>
    </submittedName>
</protein>
<evidence type="ECO:0000259" key="1">
    <source>
        <dbReference type="PROSITE" id="PS51707"/>
    </source>
</evidence>
<comment type="caution">
    <text evidence="2">The sequence shown here is derived from an EMBL/GenBank/DDBJ whole genome shotgun (WGS) entry which is preliminary data.</text>
</comment>
<dbReference type="EMBL" id="JAFFZN010000035">
    <property type="protein sequence ID" value="MBO8189415.1"/>
    <property type="molecule type" value="Genomic_DNA"/>
</dbReference>
<reference evidence="2 3" key="1">
    <citation type="submission" date="2021-02" db="EMBL/GenBank/DDBJ databases">
        <title>Streptomyces spirodelae sp. nov., isolated from duckweed.</title>
        <authorList>
            <person name="Saimee Y."/>
            <person name="Duangmal K."/>
        </authorList>
    </citation>
    <scope>NUCLEOTIDE SEQUENCE [LARGE SCALE GENOMIC DNA]</scope>
    <source>
        <strain evidence="2 3">DW4-2</strain>
    </source>
</reference>
<dbReference type="Gene3D" id="2.40.320.10">
    <property type="entry name" value="Hypothetical Protein Pfu-838710-001"/>
    <property type="match status" value="1"/>
</dbReference>
<accession>A0ABS3X1Z7</accession>
<feature type="domain" description="CYTH" evidence="1">
    <location>
        <begin position="1"/>
        <end position="182"/>
    </location>
</feature>
<dbReference type="RefSeq" id="WP_209268184.1">
    <property type="nucleotide sequence ID" value="NZ_JAFFZN010000035.1"/>
</dbReference>
<evidence type="ECO:0000313" key="2">
    <source>
        <dbReference type="EMBL" id="MBO8189415.1"/>
    </source>
</evidence>
<name>A0ABS3X1Z7_9ACTN</name>
<evidence type="ECO:0000313" key="3">
    <source>
        <dbReference type="Proteomes" id="UP001518976"/>
    </source>
</evidence>
<dbReference type="Proteomes" id="UP001518976">
    <property type="component" value="Unassembled WGS sequence"/>
</dbReference>
<dbReference type="InterPro" id="IPR008173">
    <property type="entry name" value="Adenylyl_cyclase_CyaB"/>
</dbReference>
<dbReference type="SUPFAM" id="SSF55154">
    <property type="entry name" value="CYTH-like phosphatases"/>
    <property type="match status" value="1"/>
</dbReference>
<dbReference type="PROSITE" id="PS51707">
    <property type="entry name" value="CYTH"/>
    <property type="match status" value="1"/>
</dbReference>
<dbReference type="PANTHER" id="PTHR21028:SF2">
    <property type="entry name" value="CYTH DOMAIN-CONTAINING PROTEIN"/>
    <property type="match status" value="1"/>
</dbReference>
<keyword evidence="3" id="KW-1185">Reference proteome</keyword>
<proteinExistence type="predicted"/>
<dbReference type="InterPro" id="IPR023577">
    <property type="entry name" value="CYTH_domain"/>
</dbReference>
<dbReference type="Pfam" id="PF01928">
    <property type="entry name" value="CYTH"/>
    <property type="match status" value="1"/>
</dbReference>
<dbReference type="CDD" id="cd07890">
    <property type="entry name" value="CYTH-like_AC_IV-like"/>
    <property type="match status" value="1"/>
</dbReference>